<sequence>MGPFLGSEALKQGAVTRRQLRTQYRAVFRNVYIARNVELTAVVKARAAWLSTGATLAGLSAAAVLGTRWLDPAAPGEIVRADRHNQRGLVVHTYDLADDEVRMAWGMRVTSAARTAFDIGRALPVVTAVPILDALLNATGVCPADVVAVADRHPGARAVRRLRAALELVDGGAESPQETRVRLLLVRAGLPKPETQIELRHLHIRMDMGWREWKVAVEYDGIQHWEDRYQRSWDIERIALLEAAGWSVIRVSAEMLSRPDALVKRVKAKLAERGAFGRKEGGSGT</sequence>
<evidence type="ECO:0000313" key="2">
    <source>
        <dbReference type="EMBL" id="ORA09421.1"/>
    </source>
</evidence>
<feature type="domain" description="DUF559" evidence="1">
    <location>
        <begin position="209"/>
        <end position="268"/>
    </location>
</feature>
<evidence type="ECO:0000259" key="1">
    <source>
        <dbReference type="Pfam" id="PF04480"/>
    </source>
</evidence>
<accession>A0A1W9Z8S3</accession>
<gene>
    <name evidence="2" type="ORF">BST14_22005</name>
</gene>
<reference evidence="2 3" key="1">
    <citation type="submission" date="2016-12" db="EMBL/GenBank/DDBJ databases">
        <title>The new phylogeny of genus Mycobacterium.</title>
        <authorList>
            <person name="Tortoli E."/>
            <person name="Trovato A."/>
            <person name="Cirillo D.M."/>
        </authorList>
    </citation>
    <scope>NUCLEOTIDE SEQUENCE [LARGE SCALE GENOMIC DNA]</scope>
    <source>
        <strain evidence="2 3">DSM 45069</strain>
    </source>
</reference>
<comment type="caution">
    <text evidence="2">The sequence shown here is derived from an EMBL/GenBank/DDBJ whole genome shotgun (WGS) entry which is preliminary data.</text>
</comment>
<dbReference type="AlphaFoldDB" id="A0A1W9Z8S3"/>
<dbReference type="InterPro" id="IPR007569">
    <property type="entry name" value="DUF559"/>
</dbReference>
<name>A0A1W9Z8S3_MYCAI</name>
<dbReference type="Pfam" id="PF04480">
    <property type="entry name" value="DUF559"/>
    <property type="match status" value="1"/>
</dbReference>
<keyword evidence="3" id="KW-1185">Reference proteome</keyword>
<dbReference type="InterPro" id="IPR011335">
    <property type="entry name" value="Restrct_endonuc-II-like"/>
</dbReference>
<evidence type="ECO:0000313" key="3">
    <source>
        <dbReference type="Proteomes" id="UP000192707"/>
    </source>
</evidence>
<dbReference type="SUPFAM" id="SSF52980">
    <property type="entry name" value="Restriction endonuclease-like"/>
    <property type="match status" value="1"/>
</dbReference>
<proteinExistence type="predicted"/>
<dbReference type="Gene3D" id="3.40.960.10">
    <property type="entry name" value="VSR Endonuclease"/>
    <property type="match status" value="1"/>
</dbReference>
<dbReference type="EMBL" id="MVHG01000077">
    <property type="protein sequence ID" value="ORA09421.1"/>
    <property type="molecule type" value="Genomic_DNA"/>
</dbReference>
<dbReference type="Proteomes" id="UP000192707">
    <property type="component" value="Unassembled WGS sequence"/>
</dbReference>
<organism evidence="2 3">
    <name type="scientific">Mycobacterium arosiense ATCC BAA-1401 = DSM 45069</name>
    <dbReference type="NCBI Taxonomy" id="1265311"/>
    <lineage>
        <taxon>Bacteria</taxon>
        <taxon>Bacillati</taxon>
        <taxon>Actinomycetota</taxon>
        <taxon>Actinomycetes</taxon>
        <taxon>Mycobacteriales</taxon>
        <taxon>Mycobacteriaceae</taxon>
        <taxon>Mycobacterium</taxon>
        <taxon>Mycobacterium avium complex (MAC)</taxon>
    </lineage>
</organism>
<dbReference type="OrthoDB" id="3173471at2"/>
<protein>
    <recommendedName>
        <fullName evidence="1">DUF559 domain-containing protein</fullName>
    </recommendedName>
</protein>